<name>A0A1Y4SXI9_9FIRM</name>
<evidence type="ECO:0000259" key="2">
    <source>
        <dbReference type="Pfam" id="PF16403"/>
    </source>
</evidence>
<dbReference type="InterPro" id="IPR003709">
    <property type="entry name" value="VanY-like_core_dom"/>
</dbReference>
<dbReference type="CDD" id="cd14852">
    <property type="entry name" value="LD-carboxypeptidase"/>
    <property type="match status" value="1"/>
</dbReference>
<dbReference type="GO" id="GO:0008233">
    <property type="term" value="F:peptidase activity"/>
    <property type="evidence" value="ECO:0007669"/>
    <property type="project" value="InterPro"/>
</dbReference>
<dbReference type="Proteomes" id="UP000195305">
    <property type="component" value="Unassembled WGS sequence"/>
</dbReference>
<dbReference type="EMBL" id="NFLJ01000026">
    <property type="protein sequence ID" value="OUQ33691.1"/>
    <property type="molecule type" value="Genomic_DNA"/>
</dbReference>
<dbReference type="Pfam" id="PF02557">
    <property type="entry name" value="VanY"/>
    <property type="match status" value="1"/>
</dbReference>
<dbReference type="InterPro" id="IPR058193">
    <property type="entry name" value="VanY/YodJ_core_dom"/>
</dbReference>
<sequence>MRKIIGFITVFLILTGCQEKDQEAPVLLLNKSRVQIALNTSFDYLQYVEKAYDRQDGDVTDHISYNEIDTSSVGKKTVHYKVTDQAGNQSQKDLIVDVVEYVGDLINPITAQADIVENPDDVTVLVNKLHEIPKGWKPDDLEDVIDCHQQLRHEANEAYTKFYQAAKAKGIAIYTISGYREPETQQLYWDNSVKVFGEEHAIQYNAYPRRSEHELGLCVDISYTTEGDRLSEKVADSALGKFIESDAYKYGFILRYPQDKVRITGYSYEPWHIRYVGVDLATKLHNENITLEEYYEG</sequence>
<dbReference type="GO" id="GO:0006508">
    <property type="term" value="P:proteolysis"/>
    <property type="evidence" value="ECO:0007669"/>
    <property type="project" value="InterPro"/>
</dbReference>
<dbReference type="SUPFAM" id="SSF55166">
    <property type="entry name" value="Hedgehog/DD-peptidase"/>
    <property type="match status" value="1"/>
</dbReference>
<dbReference type="Gene3D" id="3.30.1380.10">
    <property type="match status" value="1"/>
</dbReference>
<dbReference type="InterPro" id="IPR009045">
    <property type="entry name" value="Zn_M74/Hedgehog-like"/>
</dbReference>
<protein>
    <submittedName>
        <fullName evidence="3">Uncharacterized protein</fullName>
    </submittedName>
</protein>
<dbReference type="InterPro" id="IPR013783">
    <property type="entry name" value="Ig-like_fold"/>
</dbReference>
<dbReference type="PANTHER" id="PTHR34385:SF1">
    <property type="entry name" value="PEPTIDOGLYCAN L-ALANYL-D-GLUTAMATE ENDOPEPTIDASE CWLK"/>
    <property type="match status" value="1"/>
</dbReference>
<dbReference type="InterPro" id="IPR052179">
    <property type="entry name" value="DD-CPase-like"/>
</dbReference>
<feature type="domain" description="D-alanyl-D-alanine carboxypeptidase-like core" evidence="1">
    <location>
        <begin position="149"/>
        <end position="277"/>
    </location>
</feature>
<organism evidence="3 4">
    <name type="scientific">Massilimicrobiota timonensis</name>
    <dbReference type="NCBI Taxonomy" id="1776392"/>
    <lineage>
        <taxon>Bacteria</taxon>
        <taxon>Bacillati</taxon>
        <taxon>Bacillota</taxon>
        <taxon>Erysipelotrichia</taxon>
        <taxon>Erysipelotrichales</taxon>
        <taxon>Erysipelotrichaceae</taxon>
        <taxon>Massilimicrobiota</taxon>
    </lineage>
</organism>
<comment type="caution">
    <text evidence="3">The sequence shown here is derived from an EMBL/GenBank/DDBJ whole genome shotgun (WGS) entry which is preliminary data.</text>
</comment>
<evidence type="ECO:0000313" key="3">
    <source>
        <dbReference type="EMBL" id="OUQ33691.1"/>
    </source>
</evidence>
<accession>A0A1Y4SXI9</accession>
<dbReference type="PANTHER" id="PTHR34385">
    <property type="entry name" value="D-ALANYL-D-ALANINE CARBOXYPEPTIDASE"/>
    <property type="match status" value="1"/>
</dbReference>
<dbReference type="InterPro" id="IPR032179">
    <property type="entry name" value="Cry22Aa_Ig-like"/>
</dbReference>
<dbReference type="Pfam" id="PF16403">
    <property type="entry name" value="Bact_surface_Ig-like"/>
    <property type="match status" value="1"/>
</dbReference>
<dbReference type="OrthoDB" id="9792074at2"/>
<feature type="domain" description="Pesticidal crystal protein Cry22Aa Ig-like" evidence="2">
    <location>
        <begin position="32"/>
        <end position="92"/>
    </location>
</feature>
<dbReference type="AlphaFoldDB" id="A0A1Y4SXI9"/>
<keyword evidence="4" id="KW-1185">Reference proteome</keyword>
<reference evidence="3 4" key="1">
    <citation type="journal article" date="2018" name="BMC Genomics">
        <title>Whole genome sequencing and function prediction of 133 gut anaerobes isolated from chicken caecum in pure cultures.</title>
        <authorList>
            <person name="Medvecky M."/>
            <person name="Cejkova D."/>
            <person name="Polansky O."/>
            <person name="Karasova D."/>
            <person name="Kubasova T."/>
            <person name="Cizek A."/>
            <person name="Rychlik I."/>
        </authorList>
    </citation>
    <scope>NUCLEOTIDE SEQUENCE [LARGE SCALE GENOMIC DNA]</scope>
    <source>
        <strain evidence="3 4">An13</strain>
    </source>
</reference>
<dbReference type="PROSITE" id="PS51257">
    <property type="entry name" value="PROKAR_LIPOPROTEIN"/>
    <property type="match status" value="1"/>
</dbReference>
<gene>
    <name evidence="3" type="ORF">B5E75_09330</name>
</gene>
<dbReference type="RefSeq" id="WP_087358640.1">
    <property type="nucleotide sequence ID" value="NZ_NFLJ01000026.1"/>
</dbReference>
<evidence type="ECO:0000259" key="1">
    <source>
        <dbReference type="Pfam" id="PF02557"/>
    </source>
</evidence>
<dbReference type="Gene3D" id="2.60.40.10">
    <property type="entry name" value="Immunoglobulins"/>
    <property type="match status" value="1"/>
</dbReference>
<evidence type="ECO:0000313" key="4">
    <source>
        <dbReference type="Proteomes" id="UP000195305"/>
    </source>
</evidence>
<proteinExistence type="predicted"/>